<feature type="transmembrane region" description="Helical" evidence="1">
    <location>
        <begin position="6"/>
        <end position="24"/>
    </location>
</feature>
<feature type="transmembrane region" description="Helical" evidence="1">
    <location>
        <begin position="45"/>
        <end position="67"/>
    </location>
</feature>
<dbReference type="AlphaFoldDB" id="A0A859FCJ1"/>
<evidence type="ECO:0000313" key="3">
    <source>
        <dbReference type="Proteomes" id="UP000318138"/>
    </source>
</evidence>
<evidence type="ECO:0000256" key="1">
    <source>
        <dbReference type="SAM" id="Phobius"/>
    </source>
</evidence>
<gene>
    <name evidence="2" type="ORF">FLK61_27500</name>
</gene>
<sequence>MVTVFLIIGLIGLGICSFVVYSFMYQAQQRATFKTEAPAKRDVRVKVAAVSGGVGILFILLAALLYFL</sequence>
<organism evidence="2 3">
    <name type="scientific">Paenalkalicoccus suaedae</name>
    <dbReference type="NCBI Taxonomy" id="2592382"/>
    <lineage>
        <taxon>Bacteria</taxon>
        <taxon>Bacillati</taxon>
        <taxon>Bacillota</taxon>
        <taxon>Bacilli</taxon>
        <taxon>Bacillales</taxon>
        <taxon>Bacillaceae</taxon>
        <taxon>Paenalkalicoccus</taxon>
    </lineage>
</organism>
<keyword evidence="1" id="KW-1133">Transmembrane helix</keyword>
<proteinExistence type="predicted"/>
<dbReference type="EMBL" id="CP041372">
    <property type="protein sequence ID" value="QKS70501.1"/>
    <property type="molecule type" value="Genomic_DNA"/>
</dbReference>
<keyword evidence="1" id="KW-0812">Transmembrane</keyword>
<dbReference type="KEGG" id="psua:FLK61_27500"/>
<protein>
    <submittedName>
        <fullName evidence="2">Uncharacterized protein</fullName>
    </submittedName>
</protein>
<reference evidence="3" key="1">
    <citation type="submission" date="2019-07" db="EMBL/GenBank/DDBJ databases">
        <title>Bacillus alkalisoli sp. nov. isolated from saline soil.</title>
        <authorList>
            <person name="Sun J.-Q."/>
            <person name="Xu L."/>
        </authorList>
    </citation>
    <scope>NUCLEOTIDE SEQUENCE [LARGE SCALE GENOMIC DNA]</scope>
    <source>
        <strain evidence="3">M4U3P1</strain>
    </source>
</reference>
<dbReference type="Proteomes" id="UP000318138">
    <property type="component" value="Chromosome"/>
</dbReference>
<name>A0A859FCJ1_9BACI</name>
<keyword evidence="1" id="KW-0472">Membrane</keyword>
<evidence type="ECO:0000313" key="2">
    <source>
        <dbReference type="EMBL" id="QKS70501.1"/>
    </source>
</evidence>
<accession>A0A859FCJ1</accession>
<keyword evidence="3" id="KW-1185">Reference proteome</keyword>
<dbReference type="RefSeq" id="WP_176008538.1">
    <property type="nucleotide sequence ID" value="NZ_CP041372.2"/>
</dbReference>